<gene>
    <name evidence="1" type="ORF">D3W54_14765</name>
</gene>
<comment type="caution">
    <text evidence="1">The sequence shown here is derived from an EMBL/GenBank/DDBJ whole genome shotgun (WGS) entry which is preliminary data.</text>
</comment>
<reference evidence="1 2" key="1">
    <citation type="submission" date="2018-09" db="EMBL/GenBank/DDBJ databases">
        <title>Genome sequence and characterization of the bcs clusters for the production of nanocellulose from the low pH resistant strain Komagataeibacter medellinensis ID13488.</title>
        <authorList>
            <person name="Hernandez-Arriaga A.M."/>
            <person name="Del Cerro C."/>
            <person name="Urbina L."/>
            <person name="Eceiza A."/>
            <person name="Retegi A."/>
            <person name="Prieto M.A."/>
        </authorList>
    </citation>
    <scope>NUCLEOTIDE SEQUENCE [LARGE SCALE GENOMIC DNA]</scope>
    <source>
        <strain evidence="1 2">ID13488</strain>
    </source>
</reference>
<proteinExistence type="predicted"/>
<dbReference type="EMBL" id="QYAZ01000002">
    <property type="protein sequence ID" value="KAB8122450.1"/>
    <property type="molecule type" value="Genomic_DNA"/>
</dbReference>
<sequence length="403" mass="41162">MRSALASKTDVNNGTLTDAIVGAASVNMTADPSLVACPVGSCPPLTDPKLAYAAIQQYTASQKDQNWELGAVFGMLDQTGAGTGEANDDTPGAKMGAYIGLMQTANGGPGWALNTNIVRNMVPGGPNSITGYPGAGNEGAPGAMNNYSSTIGYELDVSNFDKDSNGLPPSYPFVVGEYITTTSTFSSYAGIHFGIGQGQTVAAWHNGILFTSPNSAGGRVIADNTIADYSNSDIGWHTSGQHATASFFDESSGGKYGAWFTGTKSIEDIDISTGTLVGIGINGTRGGAGIHLNVGVSSGASNSGISDTGSHGNGQSYDDQSTSAVGIKAEGTYSYAAFSAQQANTKIALAAGENQEVCFSDSDRCVTYDGNTLVYSAGTTRLFAIDNSGNLSIKGSLTQNGNP</sequence>
<dbReference type="Proteomes" id="UP000427842">
    <property type="component" value="Unassembled WGS sequence"/>
</dbReference>
<accession>A0ABQ6VRA0</accession>
<protein>
    <submittedName>
        <fullName evidence="1">Uncharacterized protein</fullName>
    </submittedName>
</protein>
<evidence type="ECO:0000313" key="2">
    <source>
        <dbReference type="Proteomes" id="UP000427842"/>
    </source>
</evidence>
<evidence type="ECO:0000313" key="1">
    <source>
        <dbReference type="EMBL" id="KAB8122450.1"/>
    </source>
</evidence>
<keyword evidence="2" id="KW-1185">Reference proteome</keyword>
<name>A0ABQ6VRA0_9PROT</name>
<organism evidence="1 2">
    <name type="scientific">Komagataeibacter medellinensis</name>
    <dbReference type="NCBI Taxonomy" id="1177712"/>
    <lineage>
        <taxon>Bacteria</taxon>
        <taxon>Pseudomonadati</taxon>
        <taxon>Pseudomonadota</taxon>
        <taxon>Alphaproteobacteria</taxon>
        <taxon>Acetobacterales</taxon>
        <taxon>Acetobacteraceae</taxon>
        <taxon>Komagataeibacter</taxon>
    </lineage>
</organism>